<evidence type="ECO:0000313" key="6">
    <source>
        <dbReference type="EMBL" id="KAI0489353.1"/>
    </source>
</evidence>
<dbReference type="CDD" id="cd12524">
    <property type="entry name" value="RRM1_MEI2_like"/>
    <property type="match status" value="1"/>
</dbReference>
<sequence>MPAFKYETNFVYFVLSGSGALAGFVLSCGSHWRSGLILTGRPTIEDWSERQLGFRKAESMPENSGREEMSLMPGGKSFSSSPLEKLHPMGGNYMNFLEPPRTFLSKGQKARTSAGNNLLGAESPSNLSATCLGASNPEIFSQANAFMQPASNGFHYENSLFSSSLSETFGKSVLLSSEAHFGKSVDANDSKFVEDEPLESLKEIEAQTIGDLLPNDDDLLSGVIDDIECVAQANSGDEDDLFCSGGGMELESDESFNCSRTSDFVRGVASSCQLGGLNGTYAGELMYGKQTSRTLLVRNIKSNVEDSELRILFEQFGDIRRLHTVSKNQGFVLVSYYDIRSARNAMRAIQDRLLRQHKIDLNYYFPKVNSSEHDIDNDTLIVFNLDSTVSSDDIRQIFGSYGEIKEIFHDSCNQNQRAIEFYDVRAAEAAFYALNMNEIAGKRIKIEPVCAGARWRCLGRQSSLELEQEGSTICMNGSSPSNSMLEIGAPSRTIGYGANISVGLDSGSIQSSALQTLISPFMESKFPGISSTVPRSMSSPIRVAMVGNHGSQSNLDDLSHSLGQMNFGFQNIPTFHPHSLPEFHNGPISSIPYNTIRAVPSMGTNINSRIADGIDTQQNRQGAGHINSHSFDHKEGKAISPINGHQYIQNNSNINFHHSPGSLMWQNSPSFVNNFPAAPQPLHGLPRGPSHIMNNFVPLHHHHVGSAPALNPSLWGRRTTYAGDCIEAPSIHHPGSLGNMGFSGTSQMHPFGISSHNIYTHDCRNCIDPSASPHVGSPSPQQRSHILHGRNSLNSAATAYDSPGERIRSRRCDSTASQLDNKKQFDLDISRIVRGEDSRTTLMIKNIPNKYTSKMLLATIDEHHKGTYDFIYLPIDFKNKCNVGYAFINLNDPKHIIPFHQAFNGKKWEKFNSEKVASLAYARIQGKAALIAHFQNSSLMNEDKRCRPILFHSDGPNAGDQEPFPMGTHIRSRPGRSRTTNNEEPQPRSPPDSGNGDDLSNNSTDSSSSSAKD</sequence>
<keyword evidence="2 3" id="KW-0694">RNA-binding</keyword>
<dbReference type="OrthoDB" id="417481at2759"/>
<dbReference type="InterPro" id="IPR007201">
    <property type="entry name" value="Mei2-like_Rrm_C"/>
</dbReference>
<proteinExistence type="predicted"/>
<reference evidence="6" key="1">
    <citation type="journal article" date="2022" name="Front. Genet.">
        <title>Chromosome-Scale Assembly of the Dendrobium nobile Genome Provides Insights Into the Molecular Mechanism of the Biosynthesis of the Medicinal Active Ingredient of Dendrobium.</title>
        <authorList>
            <person name="Xu Q."/>
            <person name="Niu S.-C."/>
            <person name="Li K.-L."/>
            <person name="Zheng P.-J."/>
            <person name="Zhang X.-J."/>
            <person name="Jia Y."/>
            <person name="Liu Y."/>
            <person name="Niu Y.-X."/>
            <person name="Yu L.-H."/>
            <person name="Chen D.-F."/>
            <person name="Zhang G.-Q."/>
        </authorList>
    </citation>
    <scope>NUCLEOTIDE SEQUENCE</scope>
    <source>
        <tissue evidence="6">Leaf</tissue>
    </source>
</reference>
<feature type="domain" description="RRM" evidence="5">
    <location>
        <begin position="293"/>
        <end position="366"/>
    </location>
</feature>
<dbReference type="PROSITE" id="PS51257">
    <property type="entry name" value="PROKAR_LIPOPROTEIN"/>
    <property type="match status" value="1"/>
</dbReference>
<keyword evidence="1" id="KW-0677">Repeat</keyword>
<evidence type="ECO:0000256" key="1">
    <source>
        <dbReference type="ARBA" id="ARBA00022737"/>
    </source>
</evidence>
<feature type="domain" description="RRM" evidence="5">
    <location>
        <begin position="378"/>
        <end position="451"/>
    </location>
</feature>
<protein>
    <recommendedName>
        <fullName evidence="5">RRM domain-containing protein</fullName>
    </recommendedName>
</protein>
<dbReference type="InterPro" id="IPR035979">
    <property type="entry name" value="RBD_domain_sf"/>
</dbReference>
<dbReference type="PANTHER" id="PTHR23189">
    <property type="entry name" value="RNA RECOGNITION MOTIF-CONTAINING"/>
    <property type="match status" value="1"/>
</dbReference>
<dbReference type="Pfam" id="PF04059">
    <property type="entry name" value="RRM_2"/>
    <property type="match status" value="1"/>
</dbReference>
<dbReference type="GO" id="GO:0003723">
    <property type="term" value="F:RNA binding"/>
    <property type="evidence" value="ECO:0007669"/>
    <property type="project" value="UniProtKB-UniRule"/>
</dbReference>
<organism evidence="6 7">
    <name type="scientific">Dendrobium nobile</name>
    <name type="common">Orchid</name>
    <dbReference type="NCBI Taxonomy" id="94219"/>
    <lineage>
        <taxon>Eukaryota</taxon>
        <taxon>Viridiplantae</taxon>
        <taxon>Streptophyta</taxon>
        <taxon>Embryophyta</taxon>
        <taxon>Tracheophyta</taxon>
        <taxon>Spermatophyta</taxon>
        <taxon>Magnoliopsida</taxon>
        <taxon>Liliopsida</taxon>
        <taxon>Asparagales</taxon>
        <taxon>Orchidaceae</taxon>
        <taxon>Epidendroideae</taxon>
        <taxon>Malaxideae</taxon>
        <taxon>Dendrobiinae</taxon>
        <taxon>Dendrobium</taxon>
    </lineage>
</organism>
<evidence type="ECO:0000256" key="2">
    <source>
        <dbReference type="ARBA" id="ARBA00022884"/>
    </source>
</evidence>
<gene>
    <name evidence="6" type="ORF">KFK09_029195</name>
</gene>
<name>A0A8T3A9Y1_DENNO</name>
<keyword evidence="7" id="KW-1185">Reference proteome</keyword>
<dbReference type="InterPro" id="IPR012677">
    <property type="entry name" value="Nucleotide-bd_a/b_plait_sf"/>
</dbReference>
<dbReference type="Proteomes" id="UP000829196">
    <property type="component" value="Unassembled WGS sequence"/>
</dbReference>
<dbReference type="InterPro" id="IPR034453">
    <property type="entry name" value="MEI2-like_RRM1"/>
</dbReference>
<feature type="region of interest" description="Disordered" evidence="4">
    <location>
        <begin position="950"/>
        <end position="1013"/>
    </location>
</feature>
<accession>A0A8T3A9Y1</accession>
<dbReference type="FunFam" id="3.30.70.330:FF:000101">
    <property type="entry name" value="Protein MEI2-like 1"/>
    <property type="match status" value="1"/>
</dbReference>
<evidence type="ECO:0000259" key="5">
    <source>
        <dbReference type="PROSITE" id="PS50102"/>
    </source>
</evidence>
<dbReference type="CDD" id="cd12531">
    <property type="entry name" value="RRM3_MEI2_like"/>
    <property type="match status" value="1"/>
</dbReference>
<dbReference type="SMART" id="SM00360">
    <property type="entry name" value="RRM"/>
    <property type="match status" value="3"/>
</dbReference>
<feature type="compositionally biased region" description="Low complexity" evidence="4">
    <location>
        <begin position="992"/>
        <end position="1013"/>
    </location>
</feature>
<dbReference type="AlphaFoldDB" id="A0A8T3A9Y1"/>
<dbReference type="InterPro" id="IPR000504">
    <property type="entry name" value="RRM_dom"/>
</dbReference>
<dbReference type="Gene3D" id="3.30.70.330">
    <property type="match status" value="3"/>
</dbReference>
<dbReference type="EMBL" id="JAGYWB010000019">
    <property type="protein sequence ID" value="KAI0489353.1"/>
    <property type="molecule type" value="Genomic_DNA"/>
</dbReference>
<evidence type="ECO:0000313" key="7">
    <source>
        <dbReference type="Proteomes" id="UP000829196"/>
    </source>
</evidence>
<dbReference type="PROSITE" id="PS50102">
    <property type="entry name" value="RRM"/>
    <property type="match status" value="2"/>
</dbReference>
<dbReference type="SMR" id="A0A8T3A9Y1"/>
<evidence type="ECO:0000256" key="3">
    <source>
        <dbReference type="PROSITE-ProRule" id="PRU00176"/>
    </source>
</evidence>
<comment type="caution">
    <text evidence="6">The sequence shown here is derived from an EMBL/GenBank/DDBJ whole genome shotgun (WGS) entry which is preliminary data.</text>
</comment>
<dbReference type="Pfam" id="PF00076">
    <property type="entry name" value="RRM_1"/>
    <property type="match status" value="2"/>
</dbReference>
<dbReference type="InterPro" id="IPR034454">
    <property type="entry name" value="MEI2-like_RRM3"/>
</dbReference>
<evidence type="ECO:0000256" key="4">
    <source>
        <dbReference type="SAM" id="MobiDB-lite"/>
    </source>
</evidence>
<dbReference type="SUPFAM" id="SSF54928">
    <property type="entry name" value="RNA-binding domain, RBD"/>
    <property type="match status" value="2"/>
</dbReference>